<organism evidence="5 6">
    <name type="scientific">Leptospira inadai serovar Lyme</name>
    <dbReference type="NCBI Taxonomy" id="293084"/>
    <lineage>
        <taxon>Bacteria</taxon>
        <taxon>Pseudomonadati</taxon>
        <taxon>Spirochaetota</taxon>
        <taxon>Spirochaetia</taxon>
        <taxon>Leptospirales</taxon>
        <taxon>Leptospiraceae</taxon>
        <taxon>Leptospira</taxon>
    </lineage>
</organism>
<dbReference type="Pfam" id="PF13181">
    <property type="entry name" value="TPR_8"/>
    <property type="match status" value="2"/>
</dbReference>
<sequence>MEDKKELLTDRIASSGPVTINRIRFGLVVLFLGSLAASWAQSSLLQNAAYLLGTCTLAGFAIANLFYLRRNGTIPLRLGMASILADIITLGITMFVASWTDRDMSSGVIRQLVLYAINMIFIVYSGLLLSPNFVLWAGFLCAFCQGIVILNSGLMGVEFTEDEIKVLSPGYASISEQALKLVFLVVVAYITRSVIVIFRLIGAVEEEYANTLEEKVKERTREVTGKMDEIHALKVQQDGDYYLTSLLSKPLTTNWNTSIEVSTTFYIEQKKKFIFKNRESELGGDICISGNLLFGSNKEKWIVFLNGDAMGKSLQGAGGAIVLGTAVNNIMARSASHGRVLEMKPEDWIRQTYRELDDIFRTFDGMMMASVILGLINEKTGKILFFNAEHPWPVLYRDGTASFLVRETSTWKLGSPIEGKFKIQESKLMDGDVIYIGSDGRDDISLSEDGIHWRMNEDETVFLRIVEEAKGEIDGIADRLHSFGVISDDLSLMRIGFREQVSTNHPKYSQAISKYSEARRSLQQRETVKAVSLLKEAWTIAPTFKEPARLLGQVYYDRKDYVNAIKWFEKYLSLNSNSQNIWFVVSLCYKHIKDFKKAAEAAEAVRISQPHRFANLINLADNYRLLGDFEKSRDILQRAKEINEDNALVEKLEELLDGKGR</sequence>
<keyword evidence="2" id="KW-0802">TPR repeat</keyword>
<evidence type="ECO:0000259" key="4">
    <source>
        <dbReference type="Pfam" id="PF07228"/>
    </source>
</evidence>
<dbReference type="Gene3D" id="3.60.40.10">
    <property type="entry name" value="PPM-type phosphatase domain"/>
    <property type="match status" value="1"/>
</dbReference>
<dbReference type="Pfam" id="PF07228">
    <property type="entry name" value="SpoIIE"/>
    <property type="match status" value="1"/>
</dbReference>
<feature type="domain" description="PPM-type phosphatase" evidence="4">
    <location>
        <begin position="302"/>
        <end position="495"/>
    </location>
</feature>
<dbReference type="Gene3D" id="1.25.40.10">
    <property type="entry name" value="Tetratricopeptide repeat domain"/>
    <property type="match status" value="1"/>
</dbReference>
<evidence type="ECO:0000256" key="2">
    <source>
        <dbReference type="PROSITE-ProRule" id="PRU00339"/>
    </source>
</evidence>
<evidence type="ECO:0000313" key="5">
    <source>
        <dbReference type="EMBL" id="PNV74739.1"/>
    </source>
</evidence>
<dbReference type="InterPro" id="IPR019734">
    <property type="entry name" value="TPR_rpt"/>
</dbReference>
<keyword evidence="3" id="KW-0812">Transmembrane</keyword>
<reference evidence="5" key="1">
    <citation type="submission" date="2018-01" db="EMBL/GenBank/DDBJ databases">
        <title>Genomic characterization of Leptospira inadai serogroup Lyme isolated from captured rat in Brazil and comparative analysis with human reference strain.</title>
        <authorList>
            <person name="Moreno L.Z."/>
            <person name="Loureiro A.P."/>
            <person name="Miraglia F."/>
            <person name="Kremer F.S."/>
            <person name="Eslabao M.R."/>
            <person name="Dellagostin O.A."/>
            <person name="Lilenbaum W."/>
            <person name="Moreno A.M."/>
        </authorList>
    </citation>
    <scope>NUCLEOTIDE SEQUENCE [LARGE SCALE GENOMIC DNA]</scope>
    <source>
        <strain evidence="5">M34/99</strain>
    </source>
</reference>
<evidence type="ECO:0000256" key="3">
    <source>
        <dbReference type="SAM" id="Phobius"/>
    </source>
</evidence>
<keyword evidence="6" id="KW-1185">Reference proteome</keyword>
<dbReference type="PROSITE" id="PS50005">
    <property type="entry name" value="TPR"/>
    <property type="match status" value="1"/>
</dbReference>
<dbReference type="InterPro" id="IPR001932">
    <property type="entry name" value="PPM-type_phosphatase-like_dom"/>
</dbReference>
<dbReference type="PANTHER" id="PTHR43156:SF2">
    <property type="entry name" value="STAGE II SPORULATION PROTEIN E"/>
    <property type="match status" value="1"/>
</dbReference>
<comment type="caution">
    <text evidence="5">The sequence shown here is derived from an EMBL/GenBank/DDBJ whole genome shotgun (WGS) entry which is preliminary data.</text>
</comment>
<keyword evidence="1" id="KW-0378">Hydrolase</keyword>
<dbReference type="SUPFAM" id="SSF81606">
    <property type="entry name" value="PP2C-like"/>
    <property type="match status" value="1"/>
</dbReference>
<dbReference type="Proteomes" id="UP000094669">
    <property type="component" value="Unassembled WGS sequence"/>
</dbReference>
<dbReference type="SUPFAM" id="SSF48452">
    <property type="entry name" value="TPR-like"/>
    <property type="match status" value="1"/>
</dbReference>
<dbReference type="PANTHER" id="PTHR43156">
    <property type="entry name" value="STAGE II SPORULATION PROTEIN E-RELATED"/>
    <property type="match status" value="1"/>
</dbReference>
<feature type="transmembrane region" description="Helical" evidence="3">
    <location>
        <begin position="80"/>
        <end position="100"/>
    </location>
</feature>
<feature type="transmembrane region" description="Helical" evidence="3">
    <location>
        <begin position="23"/>
        <end position="41"/>
    </location>
</feature>
<proteinExistence type="predicted"/>
<protein>
    <submittedName>
        <fullName evidence="5">Serine/threonine protein phosphatase</fullName>
    </submittedName>
</protein>
<feature type="transmembrane region" description="Helical" evidence="3">
    <location>
        <begin position="48"/>
        <end position="68"/>
    </location>
</feature>
<keyword evidence="3" id="KW-1133">Transmembrane helix</keyword>
<dbReference type="InterPro" id="IPR036457">
    <property type="entry name" value="PPM-type-like_dom_sf"/>
</dbReference>
<feature type="repeat" description="TPR" evidence="2">
    <location>
        <begin position="545"/>
        <end position="578"/>
    </location>
</feature>
<evidence type="ECO:0000313" key="6">
    <source>
        <dbReference type="Proteomes" id="UP000094669"/>
    </source>
</evidence>
<dbReference type="InterPro" id="IPR052016">
    <property type="entry name" value="Bact_Sigma-Reg"/>
</dbReference>
<keyword evidence="3" id="KW-0472">Membrane</keyword>
<gene>
    <name evidence="5" type="ORF">BES34_012275</name>
</gene>
<feature type="transmembrane region" description="Helical" evidence="3">
    <location>
        <begin position="112"/>
        <end position="129"/>
    </location>
</feature>
<dbReference type="RefSeq" id="WP_010414497.1">
    <property type="nucleotide sequence ID" value="NZ_MCRM02000011.1"/>
</dbReference>
<dbReference type="InterPro" id="IPR011990">
    <property type="entry name" value="TPR-like_helical_dom_sf"/>
</dbReference>
<dbReference type="EMBL" id="MCRM02000011">
    <property type="protein sequence ID" value="PNV74739.1"/>
    <property type="molecule type" value="Genomic_DNA"/>
</dbReference>
<evidence type="ECO:0000256" key="1">
    <source>
        <dbReference type="ARBA" id="ARBA00022801"/>
    </source>
</evidence>
<accession>A0ABX4YHM0</accession>
<name>A0ABX4YHM0_9LEPT</name>
<feature type="transmembrane region" description="Helical" evidence="3">
    <location>
        <begin position="135"/>
        <end position="157"/>
    </location>
</feature>